<dbReference type="GO" id="GO:0046930">
    <property type="term" value="C:pore complex"/>
    <property type="evidence" value="ECO:0007669"/>
    <property type="project" value="UniProtKB-KW"/>
</dbReference>
<keyword evidence="3" id="KW-0813">Transport</keyword>
<keyword evidence="9" id="KW-0406">Ion transport</keyword>
<keyword evidence="11" id="KW-0472">Membrane</keyword>
<dbReference type="InterPro" id="IPR054765">
    <property type="entry name" value="SLBB_dom"/>
</dbReference>
<evidence type="ECO:0000256" key="15">
    <source>
        <dbReference type="SAM" id="MobiDB-lite"/>
    </source>
</evidence>
<sequence length="939" mass="103971">MKMKKAFLLKLATLSLSVLAGQAFAVNPTNEQIEQFKSLPSAEQEALAKQFGVDISLLNGFTGMQDGAVQQQQPVNTIQPRQVDPTLASQRDINGSIYQQDGELQYFGYNVFAGIPTTFSPLEEIPVPNDYLLASGDELIIQLYGKKSKTYKLKITRDGRVDFPELGPIQLSGLTFGDAQKQLTETVKQQILGVDVSVSMGVLRVSQVGVFGDAFQPGSYNVNALSTATQVLKAAGGIDTVGSLRSIQVRRGDTLIRTIDLYDFLISGDLSGDVRLQSGDAIFIPSRAGEVRVRGEVVRPAIYEAKKGETLADIIAFAGGLKADAFKQGLSLRRKTADGIKVFNLDISQAKGRDFVIQNGDEIVARTKANYYNRDIAVRGAVVHPGVQEFKTGMRVSDLFKSINSSLNANTDLNYAIIVREINEHRDVKVLQFALGEAITKPSSKENLVLHARDQILVFSNELDANYWYGEGQNKSREDWEKEQLAKNLSEFQREQQLRQMALAQQAQSKTPGAQNTPTANNQANALPTTQQPFVNPGEVDSFTQNNAIPGAQVDSVDKGSDLKLKDLEKQDEQQDIDFDSRENLLEPVIKRLIQQASLGHDVQIVEVRGAVKFPGIYPLTENATISDLIVAGGGLRESAYEFTSELSRVNAEPGRFDIKHSRLSISDVMAGNPEMDIPLISKDRLNIFSKPEWREDYSVELLGEVVFPGVYPFKRGETILDVIERAGGLTEFAYPEGTIFSREALREQEAERMKLLNRQLKQEIASLTLRRQSNTARYTTSPTEAMTIADQLDTTEPIGRMVIDMDKLLEGEESYDVLLENKDKLYIPPLRKVVSVIGEVQFSSSHLFNNSLTVEDYINKAGGAKRQADLERIYVIRANGSVMLPSDSFWFSRKNEALQPGDTIVVPIDTDYLDTLSAWASATQILYQIGVAWNAIQN</sequence>
<accession>A0A510I207</accession>
<keyword evidence="4" id="KW-1134">Transmembrane beta strand</keyword>
<feature type="domain" description="Soluble ligand binding" evidence="18">
    <location>
        <begin position="605"/>
        <end position="650"/>
    </location>
</feature>
<dbReference type="Gene3D" id="3.10.560.10">
    <property type="entry name" value="Outer membrane lipoprotein wza domain like"/>
    <property type="match status" value="6"/>
</dbReference>
<dbReference type="Gene3D" id="3.30.1950.10">
    <property type="entry name" value="wza like domain"/>
    <property type="match status" value="1"/>
</dbReference>
<evidence type="ECO:0000256" key="4">
    <source>
        <dbReference type="ARBA" id="ARBA00022452"/>
    </source>
</evidence>
<evidence type="ECO:0000256" key="6">
    <source>
        <dbReference type="ARBA" id="ARBA00022692"/>
    </source>
</evidence>
<comment type="similarity">
    <text evidence="2">Belongs to the BexD/CtrA/VexA family.</text>
</comment>
<dbReference type="PANTHER" id="PTHR33619">
    <property type="entry name" value="POLYSACCHARIDE EXPORT PROTEIN GFCE-RELATED"/>
    <property type="match status" value="1"/>
</dbReference>
<evidence type="ECO:0000256" key="10">
    <source>
        <dbReference type="ARBA" id="ARBA00023114"/>
    </source>
</evidence>
<feature type="domain" description="Polysaccharide export protein N-terminal" evidence="17">
    <location>
        <begin position="126"/>
        <end position="200"/>
    </location>
</feature>
<evidence type="ECO:0000256" key="1">
    <source>
        <dbReference type="ARBA" id="ARBA00004571"/>
    </source>
</evidence>
<evidence type="ECO:0000256" key="8">
    <source>
        <dbReference type="ARBA" id="ARBA00023047"/>
    </source>
</evidence>
<reference evidence="21" key="1">
    <citation type="submission" date="2019-07" db="EMBL/GenBank/DDBJ databases">
        <title>Complete Genome Sequences of Vibrion rotiferianus strain AM7.</title>
        <authorList>
            <person name="Miyazaki K."/>
            <person name="Wiseschart A."/>
            <person name="Pootanakit K."/>
            <person name="Ishimori K."/>
            <person name="Kitahara K."/>
        </authorList>
    </citation>
    <scope>NUCLEOTIDE SEQUENCE [LARGE SCALE GENOMIC DNA]</scope>
    <source>
        <strain evidence="21">AM7</strain>
    </source>
</reference>
<evidence type="ECO:0000256" key="5">
    <source>
        <dbReference type="ARBA" id="ARBA00022597"/>
    </source>
</evidence>
<dbReference type="Proteomes" id="UP000315115">
    <property type="component" value="Chromosome 1"/>
</dbReference>
<dbReference type="InterPro" id="IPR049712">
    <property type="entry name" value="Poly_export"/>
</dbReference>
<dbReference type="AlphaFoldDB" id="A0A510I207"/>
<dbReference type="InterPro" id="IPR003715">
    <property type="entry name" value="Poly_export_N"/>
</dbReference>
<dbReference type="GO" id="GO:0006811">
    <property type="term" value="P:monoatomic ion transport"/>
    <property type="evidence" value="ECO:0007669"/>
    <property type="project" value="UniProtKB-KW"/>
</dbReference>
<dbReference type="InterPro" id="IPR019554">
    <property type="entry name" value="Soluble_ligand-bd"/>
</dbReference>
<feature type="signal peptide" evidence="16">
    <location>
        <begin position="1"/>
        <end position="25"/>
    </location>
</feature>
<dbReference type="Pfam" id="PF02563">
    <property type="entry name" value="Poly_export"/>
    <property type="match status" value="1"/>
</dbReference>
<evidence type="ECO:0000256" key="16">
    <source>
        <dbReference type="SAM" id="SignalP"/>
    </source>
</evidence>
<comment type="subcellular location">
    <subcellularLocation>
        <location evidence="1">Cell outer membrane</location>
        <topology evidence="1">Multi-pass membrane protein</topology>
    </subcellularLocation>
</comment>
<dbReference type="GO" id="GO:0009279">
    <property type="term" value="C:cell outer membrane"/>
    <property type="evidence" value="ECO:0007669"/>
    <property type="project" value="UniProtKB-SubCell"/>
</dbReference>
<evidence type="ECO:0000256" key="3">
    <source>
        <dbReference type="ARBA" id="ARBA00022448"/>
    </source>
</evidence>
<dbReference type="Pfam" id="PF10531">
    <property type="entry name" value="SLBB"/>
    <property type="match status" value="3"/>
</dbReference>
<protein>
    <submittedName>
        <fullName evidence="20">Sugar transporter</fullName>
    </submittedName>
</protein>
<evidence type="ECO:0000256" key="9">
    <source>
        <dbReference type="ARBA" id="ARBA00023065"/>
    </source>
</evidence>
<evidence type="ECO:0000259" key="19">
    <source>
        <dbReference type="Pfam" id="PF22461"/>
    </source>
</evidence>
<dbReference type="GO" id="GO:0015159">
    <property type="term" value="F:polysaccharide transmembrane transporter activity"/>
    <property type="evidence" value="ECO:0007669"/>
    <property type="project" value="InterPro"/>
</dbReference>
<organism evidence="20 21">
    <name type="scientific">Vibrio rotiferianus</name>
    <dbReference type="NCBI Taxonomy" id="190895"/>
    <lineage>
        <taxon>Bacteria</taxon>
        <taxon>Pseudomonadati</taxon>
        <taxon>Pseudomonadota</taxon>
        <taxon>Gammaproteobacteria</taxon>
        <taxon>Vibrionales</taxon>
        <taxon>Vibrionaceae</taxon>
        <taxon>Vibrio</taxon>
    </lineage>
</organism>
<keyword evidence="14" id="KW-0449">Lipoprotein</keyword>
<evidence type="ECO:0000259" key="18">
    <source>
        <dbReference type="Pfam" id="PF10531"/>
    </source>
</evidence>
<evidence type="ECO:0000259" key="17">
    <source>
        <dbReference type="Pfam" id="PF02563"/>
    </source>
</evidence>
<feature type="chain" id="PRO_5043725137" evidence="16">
    <location>
        <begin position="26"/>
        <end position="939"/>
    </location>
</feature>
<feature type="compositionally biased region" description="Low complexity" evidence="15">
    <location>
        <begin position="500"/>
        <end position="532"/>
    </location>
</feature>
<gene>
    <name evidence="20" type="primary">wza</name>
    <name evidence="20" type="ORF">VroAM7_02220</name>
</gene>
<evidence type="ECO:0000256" key="2">
    <source>
        <dbReference type="ARBA" id="ARBA00009450"/>
    </source>
</evidence>
<feature type="region of interest" description="Disordered" evidence="15">
    <location>
        <begin position="500"/>
        <end position="556"/>
    </location>
</feature>
<keyword evidence="6" id="KW-0812">Transmembrane</keyword>
<keyword evidence="8" id="KW-0625">Polysaccharide transport</keyword>
<dbReference type="GO" id="GO:0015288">
    <property type="term" value="F:porin activity"/>
    <property type="evidence" value="ECO:0007669"/>
    <property type="project" value="UniProtKB-KW"/>
</dbReference>
<dbReference type="EMBL" id="AP019798">
    <property type="protein sequence ID" value="BBL87569.1"/>
    <property type="molecule type" value="Genomic_DNA"/>
</dbReference>
<keyword evidence="5 20" id="KW-0762">Sugar transport</keyword>
<evidence type="ECO:0000313" key="20">
    <source>
        <dbReference type="EMBL" id="BBL87569.1"/>
    </source>
</evidence>
<evidence type="ECO:0000313" key="21">
    <source>
        <dbReference type="Proteomes" id="UP000315115"/>
    </source>
</evidence>
<evidence type="ECO:0000256" key="7">
    <source>
        <dbReference type="ARBA" id="ARBA00022729"/>
    </source>
</evidence>
<feature type="domain" description="SLBB" evidence="19">
    <location>
        <begin position="833"/>
        <end position="907"/>
    </location>
</feature>
<name>A0A510I207_9VIBR</name>
<keyword evidence="7 16" id="KW-0732">Signal</keyword>
<dbReference type="Pfam" id="PF22461">
    <property type="entry name" value="SLBB_2"/>
    <property type="match status" value="1"/>
</dbReference>
<keyword evidence="10" id="KW-0626">Porin</keyword>
<keyword evidence="13" id="KW-0998">Cell outer membrane</keyword>
<keyword evidence="12" id="KW-0564">Palmitate</keyword>
<evidence type="ECO:0000256" key="12">
    <source>
        <dbReference type="ARBA" id="ARBA00023139"/>
    </source>
</evidence>
<proteinExistence type="inferred from homology"/>
<feature type="domain" description="Soluble ligand binding" evidence="18">
    <location>
        <begin position="700"/>
        <end position="735"/>
    </location>
</feature>
<evidence type="ECO:0000256" key="14">
    <source>
        <dbReference type="ARBA" id="ARBA00023288"/>
    </source>
</evidence>
<feature type="domain" description="Soluble ligand binding" evidence="18">
    <location>
        <begin position="291"/>
        <end position="339"/>
    </location>
</feature>
<evidence type="ECO:0000256" key="13">
    <source>
        <dbReference type="ARBA" id="ARBA00023237"/>
    </source>
</evidence>
<evidence type="ECO:0000256" key="11">
    <source>
        <dbReference type="ARBA" id="ARBA00023136"/>
    </source>
</evidence>
<dbReference type="PANTHER" id="PTHR33619:SF3">
    <property type="entry name" value="POLYSACCHARIDE EXPORT PROTEIN GFCE-RELATED"/>
    <property type="match status" value="1"/>
</dbReference>